<evidence type="ECO:0000256" key="1">
    <source>
        <dbReference type="ARBA" id="ARBA00010134"/>
    </source>
</evidence>
<gene>
    <name evidence="6" type="ORF">KUF71_005597</name>
</gene>
<dbReference type="Pfam" id="PF00656">
    <property type="entry name" value="Peptidase_C14"/>
    <property type="match status" value="1"/>
</dbReference>
<dbReference type="GO" id="GO:0006508">
    <property type="term" value="P:proteolysis"/>
    <property type="evidence" value="ECO:0007669"/>
    <property type="project" value="InterPro"/>
</dbReference>
<dbReference type="EMBL" id="JAHWGI010000394">
    <property type="protein sequence ID" value="KAK3914909.1"/>
    <property type="molecule type" value="Genomic_DNA"/>
</dbReference>
<feature type="domain" description="Caspase family p10" evidence="4">
    <location>
        <begin position="430"/>
        <end position="511"/>
    </location>
</feature>
<dbReference type="GO" id="GO:0004197">
    <property type="term" value="F:cysteine-type endopeptidase activity"/>
    <property type="evidence" value="ECO:0007669"/>
    <property type="project" value="InterPro"/>
</dbReference>
<protein>
    <submittedName>
        <fullName evidence="6">Caspase-8</fullName>
    </submittedName>
</protein>
<sequence>MSSTMTSISVFDIAKVEPRLDPSEICSLIFLLYDHEEIALQHIQREILLTKNHLQVLDSTLFKPAESYHGGALAQWARDSKNKDEFWQDKVLEALLIIKNYQVIRLLGQSKENLELKYLPKQVHTHYQVDLVRKALYLMMEDLSNQEWSLLLDYLIEDETNDLKSIPPMFWETREYVLTFLMSRKVLQTKNEKRKMDFVKLRSALKNANLCHWSEKLKSLEDLMNRVQKDIEEDDSRECHSGRETAETICRFLRTSSLDLSTPACLAFSLPRFKLDPANQGTILIFNMEGYNDAKHSRRNGSKVDRDRLKDTFELLNFNVVCYDDLPSKEVCRKIQNHLKEFCLSAKQKKVERCFIVAILAHGQEDGLIGTDECVIEWKAIRQELRSANTVGLPRMLLIQACKGNSQATKILEVVEDGPANSKIVTGNLKDLYEFSSSVPGFAAFRSPTFGSFFIHSFCKYLLLRGKYDDVQMLAAHVNRDFDNYDLKTTDGHPVELTSDLSVAPTKKLYLELPKENELKAKNLLSEWKTIMEKQVPQEKKKGSPTSEENHSPCGSEGSVTQRQHSTRTEQIYQRILKDIKENYK</sequence>
<accession>A0AAE1H511</accession>
<dbReference type="SMART" id="SM00115">
    <property type="entry name" value="CASc"/>
    <property type="match status" value="1"/>
</dbReference>
<proteinExistence type="inferred from homology"/>
<dbReference type="InterPro" id="IPR029030">
    <property type="entry name" value="Caspase-like_dom_sf"/>
</dbReference>
<evidence type="ECO:0000256" key="2">
    <source>
        <dbReference type="RuleBase" id="RU003971"/>
    </source>
</evidence>
<dbReference type="PANTHER" id="PTHR22576:SF41">
    <property type="entry name" value="CASPASE 14, APOPTOSIS-RELATED CYSTEINE PEPTIDASE"/>
    <property type="match status" value="1"/>
</dbReference>
<evidence type="ECO:0000259" key="5">
    <source>
        <dbReference type="PROSITE" id="PS50208"/>
    </source>
</evidence>
<reference evidence="6" key="2">
    <citation type="journal article" date="2023" name="BMC Genomics">
        <title>Pest status, molecular evolution, and epigenetic factors derived from the genome assembly of Frankliniella fusca, a thysanopteran phytovirus vector.</title>
        <authorList>
            <person name="Catto M.A."/>
            <person name="Labadie P.E."/>
            <person name="Jacobson A.L."/>
            <person name="Kennedy G.G."/>
            <person name="Srinivasan R."/>
            <person name="Hunt B.G."/>
        </authorList>
    </citation>
    <scope>NUCLEOTIDE SEQUENCE</scope>
    <source>
        <strain evidence="6">PL_HMW_Pooled</strain>
    </source>
</reference>
<organism evidence="6 7">
    <name type="scientific">Frankliniella fusca</name>
    <dbReference type="NCBI Taxonomy" id="407009"/>
    <lineage>
        <taxon>Eukaryota</taxon>
        <taxon>Metazoa</taxon>
        <taxon>Ecdysozoa</taxon>
        <taxon>Arthropoda</taxon>
        <taxon>Hexapoda</taxon>
        <taxon>Insecta</taxon>
        <taxon>Pterygota</taxon>
        <taxon>Neoptera</taxon>
        <taxon>Paraneoptera</taxon>
        <taxon>Thysanoptera</taxon>
        <taxon>Terebrantia</taxon>
        <taxon>Thripoidea</taxon>
        <taxon>Thripidae</taxon>
        <taxon>Frankliniella</taxon>
    </lineage>
</organism>
<dbReference type="PRINTS" id="PR00376">
    <property type="entry name" value="IL1BCENZYME"/>
</dbReference>
<dbReference type="InterPro" id="IPR002138">
    <property type="entry name" value="Pept_C14_p10"/>
</dbReference>
<dbReference type="InterPro" id="IPR056259">
    <property type="entry name" value="Dredd_N"/>
</dbReference>
<dbReference type="Proteomes" id="UP001219518">
    <property type="component" value="Unassembled WGS sequence"/>
</dbReference>
<dbReference type="InterPro" id="IPR001309">
    <property type="entry name" value="Pept_C14_p20"/>
</dbReference>
<dbReference type="PROSITE" id="PS50207">
    <property type="entry name" value="CASPASE_P10"/>
    <property type="match status" value="1"/>
</dbReference>
<dbReference type="SUPFAM" id="SSF52129">
    <property type="entry name" value="Caspase-like"/>
    <property type="match status" value="1"/>
</dbReference>
<dbReference type="InterPro" id="IPR052039">
    <property type="entry name" value="Caspase-related_regulators"/>
</dbReference>
<dbReference type="AlphaFoldDB" id="A0AAE1H511"/>
<feature type="region of interest" description="Disordered" evidence="3">
    <location>
        <begin position="535"/>
        <end position="571"/>
    </location>
</feature>
<name>A0AAE1H511_9NEOP</name>
<evidence type="ECO:0000256" key="3">
    <source>
        <dbReference type="SAM" id="MobiDB-lite"/>
    </source>
</evidence>
<reference evidence="6" key="1">
    <citation type="submission" date="2021-07" db="EMBL/GenBank/DDBJ databases">
        <authorList>
            <person name="Catto M.A."/>
            <person name="Jacobson A."/>
            <person name="Kennedy G."/>
            <person name="Labadie P."/>
            <person name="Hunt B.G."/>
            <person name="Srinivasan R."/>
        </authorList>
    </citation>
    <scope>NUCLEOTIDE SEQUENCE</scope>
    <source>
        <strain evidence="6">PL_HMW_Pooled</strain>
        <tissue evidence="6">Head</tissue>
    </source>
</reference>
<dbReference type="InterPro" id="IPR011600">
    <property type="entry name" value="Pept_C14_caspase"/>
</dbReference>
<dbReference type="InterPro" id="IPR015917">
    <property type="entry name" value="Pept_C14A"/>
</dbReference>
<comment type="caution">
    <text evidence="6">The sequence shown here is derived from an EMBL/GenBank/DDBJ whole genome shotgun (WGS) entry which is preliminary data.</text>
</comment>
<dbReference type="PROSITE" id="PS50208">
    <property type="entry name" value="CASPASE_P20"/>
    <property type="match status" value="1"/>
</dbReference>
<keyword evidence="7" id="KW-1185">Reference proteome</keyword>
<dbReference type="PANTHER" id="PTHR22576">
    <property type="entry name" value="MUCOSA ASSOCIATED LYMPHOID TISSUE LYMPHOMA TRANSLOCATION PROTEIN 1/PARACASPASE"/>
    <property type="match status" value="1"/>
</dbReference>
<dbReference type="Gene3D" id="3.40.50.1460">
    <property type="match status" value="1"/>
</dbReference>
<feature type="domain" description="Caspase family p20" evidence="5">
    <location>
        <begin position="279"/>
        <end position="406"/>
    </location>
</feature>
<evidence type="ECO:0000313" key="6">
    <source>
        <dbReference type="EMBL" id="KAK3914909.1"/>
    </source>
</evidence>
<evidence type="ECO:0000259" key="4">
    <source>
        <dbReference type="PROSITE" id="PS50207"/>
    </source>
</evidence>
<evidence type="ECO:0000313" key="7">
    <source>
        <dbReference type="Proteomes" id="UP001219518"/>
    </source>
</evidence>
<comment type="similarity">
    <text evidence="1 2">Belongs to the peptidase C14A family.</text>
</comment>
<dbReference type="Pfam" id="PF23725">
    <property type="entry name" value="Dredd_N"/>
    <property type="match status" value="1"/>
</dbReference>
<feature type="compositionally biased region" description="Polar residues" evidence="3">
    <location>
        <begin position="558"/>
        <end position="571"/>
    </location>
</feature>